<sequence length="107" mass="11119">MSTVTGVQYDPDAMRATQPKFAALADTVKTALTDLQRVIDAEGECWGGDETGQAFAKNYTPGVTEGTANIEKFAGAVTSFGNKVVSAANTLQQGEQSSTGSVNQVQA</sequence>
<proteinExistence type="predicted"/>
<dbReference type="RefSeq" id="WP_068014785.1">
    <property type="nucleotide sequence ID" value="NZ_QQAZ01000004.1"/>
</dbReference>
<gene>
    <name evidence="1" type="ORF">DFR68_104191</name>
</gene>
<dbReference type="SUPFAM" id="SSF140453">
    <property type="entry name" value="EsxAB dimer-like"/>
    <property type="match status" value="1"/>
</dbReference>
<evidence type="ECO:0000313" key="1">
    <source>
        <dbReference type="EMBL" id="RDI51707.1"/>
    </source>
</evidence>
<reference evidence="1 2" key="1">
    <citation type="submission" date="2018-07" db="EMBL/GenBank/DDBJ databases">
        <title>Genomic Encyclopedia of Type Strains, Phase IV (KMG-IV): sequencing the most valuable type-strain genomes for metagenomic binning, comparative biology and taxonomic classification.</title>
        <authorList>
            <person name="Goeker M."/>
        </authorList>
    </citation>
    <scope>NUCLEOTIDE SEQUENCE [LARGE SCALE GENOMIC DNA]</scope>
    <source>
        <strain evidence="1 2">DSM 44952</strain>
    </source>
</reference>
<evidence type="ECO:0000313" key="2">
    <source>
        <dbReference type="Proteomes" id="UP000255355"/>
    </source>
</evidence>
<comment type="caution">
    <text evidence="1">The sequence shown here is derived from an EMBL/GenBank/DDBJ whole genome shotgun (WGS) entry which is preliminary data.</text>
</comment>
<dbReference type="EMBL" id="QQAZ01000004">
    <property type="protein sequence ID" value="RDI51707.1"/>
    <property type="molecule type" value="Genomic_DNA"/>
</dbReference>
<dbReference type="Pfam" id="PF06013">
    <property type="entry name" value="WXG100"/>
    <property type="match status" value="1"/>
</dbReference>
<dbReference type="STRING" id="1210089.GCA_001613165_01226"/>
<dbReference type="InterPro" id="IPR036689">
    <property type="entry name" value="ESAT-6-like_sf"/>
</dbReference>
<protein>
    <submittedName>
        <fullName evidence="1">Uncharacterized protein YukE</fullName>
    </submittedName>
</protein>
<dbReference type="OrthoDB" id="4247883at2"/>
<dbReference type="Gene3D" id="1.10.287.1060">
    <property type="entry name" value="ESAT-6-like"/>
    <property type="match status" value="1"/>
</dbReference>
<dbReference type="AlphaFoldDB" id="A0A370H5M4"/>
<keyword evidence="2" id="KW-1185">Reference proteome</keyword>
<accession>A0A370H5M4</accession>
<dbReference type="Proteomes" id="UP000255355">
    <property type="component" value="Unassembled WGS sequence"/>
</dbReference>
<organism evidence="1 2">
    <name type="scientific">Nocardia mexicana</name>
    <dbReference type="NCBI Taxonomy" id="279262"/>
    <lineage>
        <taxon>Bacteria</taxon>
        <taxon>Bacillati</taxon>
        <taxon>Actinomycetota</taxon>
        <taxon>Actinomycetes</taxon>
        <taxon>Mycobacteriales</taxon>
        <taxon>Nocardiaceae</taxon>
        <taxon>Nocardia</taxon>
    </lineage>
</organism>
<dbReference type="InterPro" id="IPR010310">
    <property type="entry name" value="T7SS_ESAT-6-like"/>
</dbReference>
<name>A0A370H5M4_9NOCA</name>